<dbReference type="Proteomes" id="UP000095286">
    <property type="component" value="Unplaced"/>
</dbReference>
<sequence length="116" mass="13319">MADGPTKWRYLSGYVLELLEIIVIVITMFINPLGKTFQYRDEFLALMIGSFMLGLSCMVMYYEYFHPSRARIETENESEIFKNASIGSDKDSGEEENSSVKYAKDDDEEFGDNVNV</sequence>
<accession>A0AC35U741</accession>
<evidence type="ECO:0000313" key="2">
    <source>
        <dbReference type="WBParaSite" id="RSKR_0000842700.1"/>
    </source>
</evidence>
<organism evidence="1 2">
    <name type="scientific">Rhabditophanes sp. KR3021</name>
    <dbReference type="NCBI Taxonomy" id="114890"/>
    <lineage>
        <taxon>Eukaryota</taxon>
        <taxon>Metazoa</taxon>
        <taxon>Ecdysozoa</taxon>
        <taxon>Nematoda</taxon>
        <taxon>Chromadorea</taxon>
        <taxon>Rhabditida</taxon>
        <taxon>Tylenchina</taxon>
        <taxon>Panagrolaimomorpha</taxon>
        <taxon>Strongyloidoidea</taxon>
        <taxon>Alloionematidae</taxon>
        <taxon>Rhabditophanes</taxon>
    </lineage>
</organism>
<reference evidence="2" key="1">
    <citation type="submission" date="2016-11" db="UniProtKB">
        <authorList>
            <consortium name="WormBaseParasite"/>
        </authorList>
    </citation>
    <scope>IDENTIFICATION</scope>
    <source>
        <strain evidence="2">KR3021</strain>
    </source>
</reference>
<name>A0AC35U741_9BILA</name>
<proteinExistence type="predicted"/>
<evidence type="ECO:0000313" key="1">
    <source>
        <dbReference type="Proteomes" id="UP000095286"/>
    </source>
</evidence>
<dbReference type="WBParaSite" id="RSKR_0000842700.1">
    <property type="protein sequence ID" value="RSKR_0000842700.1"/>
    <property type="gene ID" value="RSKR_0000842700"/>
</dbReference>
<protein>
    <submittedName>
        <fullName evidence="2">XK-related protein</fullName>
    </submittedName>
</protein>